<dbReference type="InterPro" id="IPR050951">
    <property type="entry name" value="Retrovirus_Pol_polyprotein"/>
</dbReference>
<dbReference type="PANTHER" id="PTHR37984:SF5">
    <property type="entry name" value="PROTEIN NYNRIN-LIKE"/>
    <property type="match status" value="1"/>
</dbReference>
<dbReference type="EMBL" id="CBTN010000157">
    <property type="protein sequence ID" value="CDH61218.1"/>
    <property type="molecule type" value="Genomic_DNA"/>
</dbReference>
<dbReference type="InterPro" id="IPR041588">
    <property type="entry name" value="Integrase_H2C2"/>
</dbReference>
<protein>
    <submittedName>
        <fullName evidence="2">Integrase core domain protein</fullName>
    </submittedName>
</protein>
<accession>A0A068SFS9</accession>
<dbReference type="SUPFAM" id="SSF53098">
    <property type="entry name" value="Ribonuclease H-like"/>
    <property type="match status" value="1"/>
</dbReference>
<dbReference type="STRING" id="1263082.A0A068SFS9"/>
<dbReference type="Gene3D" id="1.10.340.70">
    <property type="match status" value="1"/>
</dbReference>
<dbReference type="OrthoDB" id="5592268at2759"/>
<proteinExistence type="predicted"/>
<dbReference type="Proteomes" id="UP000027586">
    <property type="component" value="Unassembled WGS sequence"/>
</dbReference>
<dbReference type="FunFam" id="3.30.420.10:FF:000032">
    <property type="entry name" value="Retrovirus-related Pol polyprotein from transposon 297-like Protein"/>
    <property type="match status" value="1"/>
</dbReference>
<gene>
    <name evidence="2" type="ORF">LCOR_11998.1</name>
</gene>
<dbReference type="GO" id="GO:0005634">
    <property type="term" value="C:nucleus"/>
    <property type="evidence" value="ECO:0007669"/>
    <property type="project" value="UniProtKB-ARBA"/>
</dbReference>
<dbReference type="Gene3D" id="3.30.420.10">
    <property type="entry name" value="Ribonuclease H-like superfamily/Ribonuclease H"/>
    <property type="match status" value="1"/>
</dbReference>
<dbReference type="Pfam" id="PF17921">
    <property type="entry name" value="Integrase_H2C2"/>
    <property type="match status" value="1"/>
</dbReference>
<dbReference type="GO" id="GO:0015074">
    <property type="term" value="P:DNA integration"/>
    <property type="evidence" value="ECO:0007669"/>
    <property type="project" value="InterPro"/>
</dbReference>
<dbReference type="PANTHER" id="PTHR37984">
    <property type="entry name" value="PROTEIN CBG26694"/>
    <property type="match status" value="1"/>
</dbReference>
<dbReference type="InterPro" id="IPR036397">
    <property type="entry name" value="RNaseH_sf"/>
</dbReference>
<organism evidence="2 3">
    <name type="scientific">Lichtheimia corymbifera JMRC:FSU:9682</name>
    <dbReference type="NCBI Taxonomy" id="1263082"/>
    <lineage>
        <taxon>Eukaryota</taxon>
        <taxon>Fungi</taxon>
        <taxon>Fungi incertae sedis</taxon>
        <taxon>Mucoromycota</taxon>
        <taxon>Mucoromycotina</taxon>
        <taxon>Mucoromycetes</taxon>
        <taxon>Mucorales</taxon>
        <taxon>Lichtheimiaceae</taxon>
        <taxon>Lichtheimia</taxon>
    </lineage>
</organism>
<dbReference type="AlphaFoldDB" id="A0A068SFS9"/>
<dbReference type="GO" id="GO:0003676">
    <property type="term" value="F:nucleic acid binding"/>
    <property type="evidence" value="ECO:0007669"/>
    <property type="project" value="InterPro"/>
</dbReference>
<evidence type="ECO:0000313" key="3">
    <source>
        <dbReference type="Proteomes" id="UP000027586"/>
    </source>
</evidence>
<evidence type="ECO:0000313" key="2">
    <source>
        <dbReference type="EMBL" id="CDH61218.1"/>
    </source>
</evidence>
<keyword evidence="3" id="KW-1185">Reference proteome</keyword>
<dbReference type="Pfam" id="PF00665">
    <property type="entry name" value="rve"/>
    <property type="match status" value="1"/>
</dbReference>
<sequence>MDYPFYLAIYYYLTQGTYPINCTDSVKRKIRNQAKKYQAHRGRLYRKLSDDALGPELLHEGNVNDVIAKVHGEGHLGINNTWKRLCINYTGPKLFERVREFVQGCQTCLFRSRPSRKRYEPAHPIPTPSQPFYMVGLDAVGPIRYTGKPDRYILVAVDYLTRWPMARVVDQVDENTTADFLYNDIIVEHGVPQYLLTDRGSAFTSFFIEAFLKRIGCRHITTTAYRPQTNGLCERLNQTLVQTIAKIARDQDKQDDWEDCVRPALLAIRTSPNESTKFTPAMLLYGYELRTPATWPAPRSDYVEGEFDLEIASRTKVIKYLTTALWEQAKNDAEIRKARDKNRYDQHVGLRRRFKVGEQVLMRDKTPNGKFSDKWIGPLVITRANASGTYYLDGPNGGRLRGAVHGDNLIPYRQSKNMIPDVQVKRAEQHFQAWIERSHQE</sequence>
<dbReference type="VEuPathDB" id="FungiDB:LCOR_11998.1"/>
<name>A0A068SFS9_9FUNG</name>
<evidence type="ECO:0000259" key="1">
    <source>
        <dbReference type="PROSITE" id="PS50994"/>
    </source>
</evidence>
<feature type="domain" description="Integrase catalytic" evidence="1">
    <location>
        <begin position="127"/>
        <end position="288"/>
    </location>
</feature>
<comment type="caution">
    <text evidence="2">The sequence shown here is derived from an EMBL/GenBank/DDBJ whole genome shotgun (WGS) entry which is preliminary data.</text>
</comment>
<dbReference type="InterPro" id="IPR012337">
    <property type="entry name" value="RNaseH-like_sf"/>
</dbReference>
<reference evidence="2" key="1">
    <citation type="submission" date="2013-08" db="EMBL/GenBank/DDBJ databases">
        <title>Gene expansion shapes genome architecture in the human pathogen Lichtheimia corymbifera: an evolutionary genomics analysis in the ancient terrestrial Mucorales (Mucoromycotina).</title>
        <authorList>
            <person name="Schwartze V.U."/>
            <person name="Winter S."/>
            <person name="Shelest E."/>
            <person name="Marcet-Houben M."/>
            <person name="Horn F."/>
            <person name="Wehner S."/>
            <person name="Hoffmann K."/>
            <person name="Riege K."/>
            <person name="Sammeth M."/>
            <person name="Nowrousian M."/>
            <person name="Valiante V."/>
            <person name="Linde J."/>
            <person name="Jacobsen I.D."/>
            <person name="Marz M."/>
            <person name="Brakhage A.A."/>
            <person name="Gabaldon T."/>
            <person name="Bocker S."/>
            <person name="Voigt K."/>
        </authorList>
    </citation>
    <scope>NUCLEOTIDE SEQUENCE [LARGE SCALE GENOMIC DNA]</scope>
    <source>
        <strain evidence="2">FSU 9682</strain>
    </source>
</reference>
<dbReference type="InterPro" id="IPR001584">
    <property type="entry name" value="Integrase_cat-core"/>
</dbReference>
<dbReference type="PROSITE" id="PS50994">
    <property type="entry name" value="INTEGRASE"/>
    <property type="match status" value="1"/>
</dbReference>